<evidence type="ECO:0000256" key="7">
    <source>
        <dbReference type="ARBA" id="ARBA00033323"/>
    </source>
</evidence>
<keyword evidence="4 9" id="KW-0067">ATP-binding</keyword>
<dbReference type="InterPro" id="IPR002305">
    <property type="entry name" value="aa-tRNA-synth_Ic"/>
</dbReference>
<protein>
    <recommendedName>
        <fullName evidence="1">tyrosine--tRNA ligase</fullName>
        <ecNumber evidence="1">6.1.1.1</ecNumber>
    </recommendedName>
    <alternativeName>
        <fullName evidence="7">Tyrosyl-tRNA synthetase</fullName>
    </alternativeName>
</protein>
<keyword evidence="11" id="KW-1185">Reference proteome</keyword>
<dbReference type="InterPro" id="IPR024088">
    <property type="entry name" value="Tyr-tRNA-ligase_bac-type"/>
</dbReference>
<dbReference type="Proteomes" id="UP001447188">
    <property type="component" value="Unassembled WGS sequence"/>
</dbReference>
<comment type="caution">
    <text evidence="10">The sequence shown here is derived from an EMBL/GenBank/DDBJ whole genome shotgun (WGS) entry which is preliminary data.</text>
</comment>
<dbReference type="InterPro" id="IPR002307">
    <property type="entry name" value="Tyr-tRNA-ligase"/>
</dbReference>
<dbReference type="EMBL" id="JBBBZM010000001">
    <property type="protein sequence ID" value="KAL0640904.1"/>
    <property type="molecule type" value="Genomic_DNA"/>
</dbReference>
<dbReference type="NCBIfam" id="TIGR00234">
    <property type="entry name" value="tyrS"/>
    <property type="match status" value="1"/>
</dbReference>
<accession>A0ABR3GY91</accession>
<dbReference type="Gene3D" id="3.40.50.620">
    <property type="entry name" value="HUPs"/>
    <property type="match status" value="1"/>
</dbReference>
<evidence type="ECO:0000256" key="3">
    <source>
        <dbReference type="ARBA" id="ARBA00022741"/>
    </source>
</evidence>
<dbReference type="PANTHER" id="PTHR11766">
    <property type="entry name" value="TYROSYL-TRNA SYNTHETASE"/>
    <property type="match status" value="1"/>
</dbReference>
<evidence type="ECO:0000313" key="11">
    <source>
        <dbReference type="Proteomes" id="UP001447188"/>
    </source>
</evidence>
<keyword evidence="3 9" id="KW-0547">Nucleotide-binding</keyword>
<keyword evidence="6 9" id="KW-0030">Aminoacyl-tRNA synthetase</keyword>
<comment type="similarity">
    <text evidence="9">Belongs to the class-I aminoacyl-tRNA synthetase family.</text>
</comment>
<dbReference type="Gene3D" id="1.10.240.10">
    <property type="entry name" value="Tyrosyl-Transfer RNA Synthetase"/>
    <property type="match status" value="1"/>
</dbReference>
<keyword evidence="2 9" id="KW-0436">Ligase</keyword>
<dbReference type="Gene3D" id="3.10.290.10">
    <property type="entry name" value="RNA-binding S4 domain"/>
    <property type="match status" value="1"/>
</dbReference>
<sequence>MLGTVIGGNDQFGNITAGIDLIHKLKNTTQGTPPPSNDTFEPAYGLTVPLLTTPSGEKFGKSAGNAVWLDENLTSPFELYQFFVRLPDEVVAKYLKIFTLLPISTVAQELDTHFASPEKRSAQHLLAKEVVTMIHGETKAGKAGIQTRLLFPAPGDHLSFTGQEILENFAGSQHGGVIEVPRDEVVGQLVSKLARKIGAVNTRGEADSMIKGGGLYVGLENRKVSDIKARVEEEWLVDGEVLVVRFGKGRFVIVKVV</sequence>
<evidence type="ECO:0000256" key="6">
    <source>
        <dbReference type="ARBA" id="ARBA00023146"/>
    </source>
</evidence>
<dbReference type="SUPFAM" id="SSF52374">
    <property type="entry name" value="Nucleotidylyl transferase"/>
    <property type="match status" value="1"/>
</dbReference>
<dbReference type="GO" id="GO:0004831">
    <property type="term" value="F:tyrosine-tRNA ligase activity"/>
    <property type="evidence" value="ECO:0007669"/>
    <property type="project" value="UniProtKB-EC"/>
</dbReference>
<evidence type="ECO:0000256" key="9">
    <source>
        <dbReference type="RuleBase" id="RU363036"/>
    </source>
</evidence>
<dbReference type="InterPro" id="IPR036986">
    <property type="entry name" value="S4_RNA-bd_sf"/>
</dbReference>
<evidence type="ECO:0000256" key="5">
    <source>
        <dbReference type="ARBA" id="ARBA00022917"/>
    </source>
</evidence>
<dbReference type="PANTHER" id="PTHR11766:SF0">
    <property type="entry name" value="TYROSINE--TRNA LIGASE, MITOCHONDRIAL"/>
    <property type="match status" value="1"/>
</dbReference>
<dbReference type="InterPro" id="IPR014729">
    <property type="entry name" value="Rossmann-like_a/b/a_fold"/>
</dbReference>
<name>A0ABR3GY91_9PEZI</name>
<dbReference type="Pfam" id="PF00579">
    <property type="entry name" value="tRNA-synt_1b"/>
    <property type="match status" value="1"/>
</dbReference>
<comment type="catalytic activity">
    <reaction evidence="8">
        <text>tRNA(Tyr) + L-tyrosine + ATP = L-tyrosyl-tRNA(Tyr) + AMP + diphosphate + H(+)</text>
        <dbReference type="Rhea" id="RHEA:10220"/>
        <dbReference type="Rhea" id="RHEA-COMP:9706"/>
        <dbReference type="Rhea" id="RHEA-COMP:9707"/>
        <dbReference type="ChEBI" id="CHEBI:15378"/>
        <dbReference type="ChEBI" id="CHEBI:30616"/>
        <dbReference type="ChEBI" id="CHEBI:33019"/>
        <dbReference type="ChEBI" id="CHEBI:58315"/>
        <dbReference type="ChEBI" id="CHEBI:78442"/>
        <dbReference type="ChEBI" id="CHEBI:78536"/>
        <dbReference type="ChEBI" id="CHEBI:456215"/>
        <dbReference type="EC" id="6.1.1.1"/>
    </reaction>
</comment>
<evidence type="ECO:0000256" key="2">
    <source>
        <dbReference type="ARBA" id="ARBA00022598"/>
    </source>
</evidence>
<dbReference type="SUPFAM" id="SSF55174">
    <property type="entry name" value="Alpha-L RNA-binding motif"/>
    <property type="match status" value="1"/>
</dbReference>
<proteinExistence type="inferred from homology"/>
<evidence type="ECO:0000256" key="1">
    <source>
        <dbReference type="ARBA" id="ARBA00013160"/>
    </source>
</evidence>
<organism evidence="10 11">
    <name type="scientific">Discina gigas</name>
    <dbReference type="NCBI Taxonomy" id="1032678"/>
    <lineage>
        <taxon>Eukaryota</taxon>
        <taxon>Fungi</taxon>
        <taxon>Dikarya</taxon>
        <taxon>Ascomycota</taxon>
        <taxon>Pezizomycotina</taxon>
        <taxon>Pezizomycetes</taxon>
        <taxon>Pezizales</taxon>
        <taxon>Discinaceae</taxon>
        <taxon>Discina</taxon>
    </lineage>
</organism>
<keyword evidence="5 9" id="KW-0648">Protein biosynthesis</keyword>
<evidence type="ECO:0000313" key="10">
    <source>
        <dbReference type="EMBL" id="KAL0640904.1"/>
    </source>
</evidence>
<dbReference type="EC" id="6.1.1.1" evidence="1"/>
<gene>
    <name evidence="10" type="primary">MSY1</name>
    <name evidence="10" type="ORF">Q9L58_000213</name>
</gene>
<evidence type="ECO:0000256" key="4">
    <source>
        <dbReference type="ARBA" id="ARBA00022840"/>
    </source>
</evidence>
<evidence type="ECO:0000256" key="8">
    <source>
        <dbReference type="ARBA" id="ARBA00048248"/>
    </source>
</evidence>
<reference evidence="10 11" key="1">
    <citation type="submission" date="2024-02" db="EMBL/GenBank/DDBJ databases">
        <title>Discinaceae phylogenomics.</title>
        <authorList>
            <person name="Dirks A.C."/>
            <person name="James T.Y."/>
        </authorList>
    </citation>
    <scope>NUCLEOTIDE SEQUENCE [LARGE SCALE GENOMIC DNA]</scope>
    <source>
        <strain evidence="10 11">ACD0624</strain>
    </source>
</reference>